<name>A0A7W0BZJ9_9BACL</name>
<evidence type="ECO:0000313" key="1">
    <source>
        <dbReference type="EMBL" id="MBA2874194.1"/>
    </source>
</evidence>
<organism evidence="1 2">
    <name type="scientific">Thermaerobacillus caldiproteolyticus</name>
    <dbReference type="NCBI Taxonomy" id="247480"/>
    <lineage>
        <taxon>Bacteria</taxon>
        <taxon>Bacillati</taxon>
        <taxon>Bacillota</taxon>
        <taxon>Bacilli</taxon>
        <taxon>Bacillales</taxon>
        <taxon>Anoxybacillaceae</taxon>
        <taxon>Thermaerobacillus</taxon>
    </lineage>
</organism>
<keyword evidence="2" id="KW-1185">Reference proteome</keyword>
<sequence>MRTMQNVLLACFASLMKHTKNDILGQQEVIMKLADIVTYLHAAE</sequence>
<accession>A0A7W0BZJ9</accession>
<protein>
    <submittedName>
        <fullName evidence="1">Uncharacterized protein</fullName>
    </submittedName>
</protein>
<gene>
    <name evidence="1" type="ORF">HNR31_000964</name>
</gene>
<dbReference type="RefSeq" id="WP_258561011.1">
    <property type="nucleotide sequence ID" value="NZ_JACDUT010000002.1"/>
</dbReference>
<dbReference type="EMBL" id="JACDUT010000002">
    <property type="protein sequence ID" value="MBA2874194.1"/>
    <property type="molecule type" value="Genomic_DNA"/>
</dbReference>
<reference evidence="1 2" key="1">
    <citation type="submission" date="2020-07" db="EMBL/GenBank/DDBJ databases">
        <title>Genomic Encyclopedia of Type Strains, Phase IV (KMG-IV): sequencing the most valuable type-strain genomes for metagenomic binning, comparative biology and taxonomic classification.</title>
        <authorList>
            <person name="Goeker M."/>
        </authorList>
    </citation>
    <scope>NUCLEOTIDE SEQUENCE [LARGE SCALE GENOMIC DNA]</scope>
    <source>
        <strain evidence="1 2">DSM 15730</strain>
    </source>
</reference>
<dbReference type="Proteomes" id="UP000523087">
    <property type="component" value="Unassembled WGS sequence"/>
</dbReference>
<comment type="caution">
    <text evidence="1">The sequence shown here is derived from an EMBL/GenBank/DDBJ whole genome shotgun (WGS) entry which is preliminary data.</text>
</comment>
<dbReference type="AlphaFoldDB" id="A0A7W0BZJ9"/>
<proteinExistence type="predicted"/>
<evidence type="ECO:0000313" key="2">
    <source>
        <dbReference type="Proteomes" id="UP000523087"/>
    </source>
</evidence>